<comment type="caution">
    <text evidence="2">The sequence shown here is derived from an EMBL/GenBank/DDBJ whole genome shotgun (WGS) entry which is preliminary data.</text>
</comment>
<reference evidence="2 3" key="1">
    <citation type="submission" date="2024-03" db="EMBL/GenBank/DDBJ databases">
        <title>Human intestinal bacterial collection.</title>
        <authorList>
            <person name="Pauvert C."/>
            <person name="Hitch T.C.A."/>
            <person name="Clavel T."/>
        </authorList>
    </citation>
    <scope>NUCLEOTIDE SEQUENCE [LARGE SCALE GENOMIC DNA]</scope>
    <source>
        <strain evidence="2 3">CLA-AA-H95</strain>
    </source>
</reference>
<organism evidence="2 3">
    <name type="scientific">Blautia intestinihominis</name>
    <dbReference type="NCBI Taxonomy" id="3133152"/>
    <lineage>
        <taxon>Bacteria</taxon>
        <taxon>Bacillati</taxon>
        <taxon>Bacillota</taxon>
        <taxon>Clostridia</taxon>
        <taxon>Lachnospirales</taxon>
        <taxon>Lachnospiraceae</taxon>
        <taxon>Blautia</taxon>
    </lineage>
</organism>
<evidence type="ECO:0000313" key="2">
    <source>
        <dbReference type="EMBL" id="MEQ2358454.1"/>
    </source>
</evidence>
<accession>A0ABV1ANF5</accession>
<proteinExistence type="predicted"/>
<dbReference type="InterPro" id="IPR041657">
    <property type="entry name" value="HTH_17"/>
</dbReference>
<evidence type="ECO:0000259" key="1">
    <source>
        <dbReference type="Pfam" id="PF12728"/>
    </source>
</evidence>
<gene>
    <name evidence="2" type="ORF">WMO75_08945</name>
</gene>
<evidence type="ECO:0000313" key="3">
    <source>
        <dbReference type="Proteomes" id="UP001446032"/>
    </source>
</evidence>
<protein>
    <submittedName>
        <fullName evidence="2">Helix-turn-helix domain-containing protein</fullName>
    </submittedName>
</protein>
<feature type="domain" description="Helix-turn-helix" evidence="1">
    <location>
        <begin position="14"/>
        <end position="62"/>
    </location>
</feature>
<name>A0ABV1ANF5_9FIRM</name>
<dbReference type="NCBIfam" id="TIGR01764">
    <property type="entry name" value="excise"/>
    <property type="match status" value="1"/>
</dbReference>
<dbReference type="EMBL" id="JBBMEI010000024">
    <property type="protein sequence ID" value="MEQ2358454.1"/>
    <property type="molecule type" value="Genomic_DNA"/>
</dbReference>
<keyword evidence="3" id="KW-1185">Reference proteome</keyword>
<dbReference type="InterPro" id="IPR010093">
    <property type="entry name" value="SinI_DNA-bd"/>
</dbReference>
<dbReference type="Proteomes" id="UP001446032">
    <property type="component" value="Unassembled WGS sequence"/>
</dbReference>
<sequence length="69" mass="7755">MIILSETDNLFKAYSVQEIASMLGIGKTKTRELLDSGILPVTKVGRQYFTSPASIQEFLKKNIGKQIFF</sequence>
<dbReference type="Pfam" id="PF12728">
    <property type="entry name" value="HTH_17"/>
    <property type="match status" value="1"/>
</dbReference>